<dbReference type="Proteomes" id="UP000324632">
    <property type="component" value="Chromosome 4"/>
</dbReference>
<name>A0A5A9PM79_9TELE</name>
<evidence type="ECO:0000256" key="1">
    <source>
        <dbReference type="SAM" id="MobiDB-lite"/>
    </source>
</evidence>
<gene>
    <name evidence="2" type="ORF">E1301_Tti012130</name>
</gene>
<dbReference type="AlphaFoldDB" id="A0A5A9PM79"/>
<accession>A0A5A9PM79</accession>
<sequence>MEARFRQELPVMRTLNELAHLKDTGFGQPYPRHGLSLLWWFAHACVKIDQNGGMFALYDPEEGHFGFHEFHNEEELLPDTDLTYYEVGNLSNHHHHPGTFPPVVTQNYDSDDPDSNTDRIIVSVDSSQRIEQIYVTEHSDEDGFDESCTYRISQGLIRIIQNLERSDFISEVIIRRRRRNRR</sequence>
<reference evidence="2 3" key="1">
    <citation type="journal article" date="2019" name="Mol. Ecol. Resour.">
        <title>Chromosome-level genome assembly of Triplophysa tibetana, a fish adapted to the harsh high-altitude environment of the Tibetan Plateau.</title>
        <authorList>
            <person name="Yang X."/>
            <person name="Liu H."/>
            <person name="Ma Z."/>
            <person name="Zou Y."/>
            <person name="Zou M."/>
            <person name="Mao Y."/>
            <person name="Li X."/>
            <person name="Wang H."/>
            <person name="Chen T."/>
            <person name="Wang W."/>
            <person name="Yang R."/>
        </authorList>
    </citation>
    <scope>NUCLEOTIDE SEQUENCE [LARGE SCALE GENOMIC DNA]</scope>
    <source>
        <strain evidence="2">TTIB1903HZAU</strain>
        <tissue evidence="2">Muscle</tissue>
    </source>
</reference>
<comment type="caution">
    <text evidence="2">The sequence shown here is derived from an EMBL/GenBank/DDBJ whole genome shotgun (WGS) entry which is preliminary data.</text>
</comment>
<evidence type="ECO:0000313" key="2">
    <source>
        <dbReference type="EMBL" id="KAA0722056.1"/>
    </source>
</evidence>
<feature type="region of interest" description="Disordered" evidence="1">
    <location>
        <begin position="95"/>
        <end position="116"/>
    </location>
</feature>
<organism evidence="2 3">
    <name type="scientific">Triplophysa tibetana</name>
    <dbReference type="NCBI Taxonomy" id="1572043"/>
    <lineage>
        <taxon>Eukaryota</taxon>
        <taxon>Metazoa</taxon>
        <taxon>Chordata</taxon>
        <taxon>Craniata</taxon>
        <taxon>Vertebrata</taxon>
        <taxon>Euteleostomi</taxon>
        <taxon>Actinopterygii</taxon>
        <taxon>Neopterygii</taxon>
        <taxon>Teleostei</taxon>
        <taxon>Ostariophysi</taxon>
        <taxon>Cypriniformes</taxon>
        <taxon>Nemacheilidae</taxon>
        <taxon>Triplophysa</taxon>
    </lineage>
</organism>
<dbReference type="EMBL" id="SOYY01000004">
    <property type="protein sequence ID" value="KAA0722056.1"/>
    <property type="molecule type" value="Genomic_DNA"/>
</dbReference>
<protein>
    <submittedName>
        <fullName evidence="2">Uncharacterized protein</fullName>
    </submittedName>
</protein>
<keyword evidence="3" id="KW-1185">Reference proteome</keyword>
<dbReference type="PANTHER" id="PTHR38706">
    <property type="entry name" value="SI:CH211-198C19.1-RELATED"/>
    <property type="match status" value="1"/>
</dbReference>
<dbReference type="PANTHER" id="PTHR38706:SF2">
    <property type="match status" value="1"/>
</dbReference>
<evidence type="ECO:0000313" key="3">
    <source>
        <dbReference type="Proteomes" id="UP000324632"/>
    </source>
</evidence>
<proteinExistence type="predicted"/>